<organism evidence="2 3">
    <name type="scientific">Thiohalophilus thiocyanatoxydans</name>
    <dbReference type="NCBI Taxonomy" id="381308"/>
    <lineage>
        <taxon>Bacteria</taxon>
        <taxon>Pseudomonadati</taxon>
        <taxon>Pseudomonadota</taxon>
        <taxon>Gammaproteobacteria</taxon>
        <taxon>Thiohalomonadales</taxon>
        <taxon>Thiohalophilaceae</taxon>
        <taxon>Thiohalophilus</taxon>
    </lineage>
</organism>
<dbReference type="Pfam" id="PF05275">
    <property type="entry name" value="CopB"/>
    <property type="match status" value="1"/>
</dbReference>
<keyword evidence="3" id="KW-1185">Reference proteome</keyword>
<keyword evidence="1" id="KW-0732">Signal</keyword>
<comment type="caution">
    <text evidence="2">The sequence shown here is derived from an EMBL/GenBank/DDBJ whole genome shotgun (WGS) entry which is preliminary data.</text>
</comment>
<dbReference type="AlphaFoldDB" id="A0A4R8IPN9"/>
<accession>A0A4R8IPN9</accession>
<name>A0A4R8IPN9_9GAMM</name>
<feature type="chain" id="PRO_5020246523" evidence="1">
    <location>
        <begin position="31"/>
        <end position="261"/>
    </location>
</feature>
<gene>
    <name evidence="2" type="ORF">EDC23_1260</name>
</gene>
<dbReference type="GO" id="GO:0005507">
    <property type="term" value="F:copper ion binding"/>
    <property type="evidence" value="ECO:0007669"/>
    <property type="project" value="InterPro"/>
</dbReference>
<dbReference type="GO" id="GO:0006878">
    <property type="term" value="P:intracellular copper ion homeostasis"/>
    <property type="evidence" value="ECO:0007669"/>
    <property type="project" value="InterPro"/>
</dbReference>
<sequence length="261" mass="29352">MKRLLSNVIPSAIAMVLMLQLSIVSLGAQAEPKPKKPGWPIPVHDSTNYSKLLIDRLEYAWGDEEDTVNWEGQYWYGGDTNRLYIEGEGEDVVSGGEGGEIETLDVLYSRMVAPFWDLQMGAGYQSEYGPGPDKERGFAVFGIQGLAPYWFEIDANLRLSDDGDTSADLEAEYDWLLTQRTILQGRFETAYSANDVPEFGIGKGITNAKFGLRLRYEFRREFAPYIGVSWNKYLGDTADLREAESEDTDHSAVVAGIRMWF</sequence>
<evidence type="ECO:0000313" key="3">
    <source>
        <dbReference type="Proteomes" id="UP000294914"/>
    </source>
</evidence>
<reference evidence="2 3" key="1">
    <citation type="submission" date="2019-03" db="EMBL/GenBank/DDBJ databases">
        <title>Genomic Encyclopedia of Type Strains, Phase IV (KMG-IV): sequencing the most valuable type-strain genomes for metagenomic binning, comparative biology and taxonomic classification.</title>
        <authorList>
            <person name="Goeker M."/>
        </authorList>
    </citation>
    <scope>NUCLEOTIDE SEQUENCE [LARGE SCALE GENOMIC DNA]</scope>
    <source>
        <strain evidence="2 3">DSM 16326</strain>
    </source>
</reference>
<proteinExistence type="predicted"/>
<dbReference type="RefSeq" id="WP_208321294.1">
    <property type="nucleotide sequence ID" value="NZ_SOQX01000002.1"/>
</dbReference>
<protein>
    <submittedName>
        <fullName evidence="2">Copper resistance protein B</fullName>
    </submittedName>
</protein>
<dbReference type="EMBL" id="SOQX01000002">
    <property type="protein sequence ID" value="TDY02876.1"/>
    <property type="molecule type" value="Genomic_DNA"/>
</dbReference>
<evidence type="ECO:0000313" key="2">
    <source>
        <dbReference type="EMBL" id="TDY02876.1"/>
    </source>
</evidence>
<evidence type="ECO:0000256" key="1">
    <source>
        <dbReference type="SAM" id="SignalP"/>
    </source>
</evidence>
<feature type="signal peptide" evidence="1">
    <location>
        <begin position="1"/>
        <end position="30"/>
    </location>
</feature>
<dbReference type="InterPro" id="IPR007939">
    <property type="entry name" value="Cu-R_B_prcur"/>
</dbReference>
<dbReference type="Proteomes" id="UP000294914">
    <property type="component" value="Unassembled WGS sequence"/>
</dbReference>
<dbReference type="GO" id="GO:0009279">
    <property type="term" value="C:cell outer membrane"/>
    <property type="evidence" value="ECO:0007669"/>
    <property type="project" value="InterPro"/>
</dbReference>